<gene>
    <name evidence="1" type="ORF">QAD02_015213</name>
</gene>
<organism evidence="1 2">
    <name type="scientific">Eretmocerus hayati</name>
    <dbReference type="NCBI Taxonomy" id="131215"/>
    <lineage>
        <taxon>Eukaryota</taxon>
        <taxon>Metazoa</taxon>
        <taxon>Ecdysozoa</taxon>
        <taxon>Arthropoda</taxon>
        <taxon>Hexapoda</taxon>
        <taxon>Insecta</taxon>
        <taxon>Pterygota</taxon>
        <taxon>Neoptera</taxon>
        <taxon>Endopterygota</taxon>
        <taxon>Hymenoptera</taxon>
        <taxon>Apocrita</taxon>
        <taxon>Proctotrupomorpha</taxon>
        <taxon>Chalcidoidea</taxon>
        <taxon>Aphelinidae</taxon>
        <taxon>Aphelininae</taxon>
        <taxon>Eretmocerus</taxon>
    </lineage>
</organism>
<evidence type="ECO:0000313" key="1">
    <source>
        <dbReference type="EMBL" id="KAJ8679426.1"/>
    </source>
</evidence>
<proteinExistence type="predicted"/>
<reference evidence="1" key="1">
    <citation type="submission" date="2023-04" db="EMBL/GenBank/DDBJ databases">
        <title>A chromosome-level genome assembly of the parasitoid wasp Eretmocerus hayati.</title>
        <authorList>
            <person name="Zhong Y."/>
            <person name="Liu S."/>
            <person name="Liu Y."/>
        </authorList>
    </citation>
    <scope>NUCLEOTIDE SEQUENCE</scope>
    <source>
        <strain evidence="1">ZJU_SS_LIU_2023</strain>
    </source>
</reference>
<evidence type="ECO:0000313" key="2">
    <source>
        <dbReference type="Proteomes" id="UP001239111"/>
    </source>
</evidence>
<name>A0ACC2P8V0_9HYME</name>
<accession>A0ACC2P8V0</accession>
<dbReference type="Proteomes" id="UP001239111">
    <property type="component" value="Chromosome 2"/>
</dbReference>
<protein>
    <submittedName>
        <fullName evidence="1">Uncharacterized protein</fullName>
    </submittedName>
</protein>
<keyword evidence="2" id="KW-1185">Reference proteome</keyword>
<comment type="caution">
    <text evidence="1">The sequence shown here is derived from an EMBL/GenBank/DDBJ whole genome shotgun (WGS) entry which is preliminary data.</text>
</comment>
<dbReference type="EMBL" id="CM056742">
    <property type="protein sequence ID" value="KAJ8679426.1"/>
    <property type="molecule type" value="Genomic_DNA"/>
</dbReference>
<sequence length="711" mass="78527">MASLPSPTKVAGNHRLIYEGYYKLVDPNNTGRVGAMDAAKFLKKSHLSDIILSKIWDMADPASRGFLDKSCMFVAFKLCALAQQGIDMNPANMVLDIPPPKMGDATSAVEMMVRNQTSAPLRTNMNWTINPQERAKYEQLFLTLEPVDGSVPGNKVRGVLMDSKLPLEVFGKIWDLADMDQDGKLNEQEFIVAMHLVSKALESNAVPNLLPPELLSSAQKIVASRRPVPSKLEDSVSTTAVPEEVRTRDWVVSEEDQKVADKLFAQADQDLDGFVSGLEIKDVFFQSGLPQQVLALIWGLCDISQSGKLNNEQFALAIWLIKEKLSGAEIPNKLTPRMVPPSFRKKNPESVVENNNSCSLTNPELDMISKDISEIIKERHILEQDISQKEADIRIKSGEIKSLQSELDTLAATLSQLDNQKGEARKRLNDLKAQVDKLRQQASDQEVTLLAQEEKLNTKRQEIEFLKMAEQALEDQQQALRNRFNDLSKHLQDTQLQTSQTKANMTQLEEQQHQILDAITQYDAALAAGDSLIVPDSYLYFKAKLEASFYNIKIPGLTGNLEAEKDVLNNNNDAKGEFESDPFGPGSQPFFTDPFNDNTKSYDTFNDGSFSKDGGSNPASSADPFGEDPFAALHAPVRSTSPSPALPPKKSKEPPPRPAPPRPASASLKTSPSPLSTSAATRPDPFGDRKMSDHSGGSFEFANFANFDSNM</sequence>